<evidence type="ECO:0000313" key="2">
    <source>
        <dbReference type="Proteomes" id="UP000035740"/>
    </source>
</evidence>
<dbReference type="InterPro" id="IPR052583">
    <property type="entry name" value="ATP-helicase/E3_Ub-Ligase"/>
</dbReference>
<dbReference type="Proteomes" id="UP000035740">
    <property type="component" value="Unassembled WGS sequence"/>
</dbReference>
<feature type="non-terminal residue" evidence="1">
    <location>
        <position position="1"/>
    </location>
</feature>
<accession>A0A0J8AYQ3</accession>
<dbReference type="GO" id="GO:0006974">
    <property type="term" value="P:DNA damage response"/>
    <property type="evidence" value="ECO:0007669"/>
    <property type="project" value="TreeGrafter"/>
</dbReference>
<name>A0A0J8AYQ3_BETVV</name>
<dbReference type="Gramene" id="KMS93929">
    <property type="protein sequence ID" value="KMS93929"/>
    <property type="gene ID" value="BVRB_026500"/>
</dbReference>
<dbReference type="AlphaFoldDB" id="A0A0J8AYQ3"/>
<dbReference type="GO" id="GO:0000209">
    <property type="term" value="P:protein polyubiquitination"/>
    <property type="evidence" value="ECO:0007669"/>
    <property type="project" value="TreeGrafter"/>
</dbReference>
<evidence type="ECO:0000313" key="1">
    <source>
        <dbReference type="EMBL" id="KMS93929.1"/>
    </source>
</evidence>
<dbReference type="GO" id="GO:0061630">
    <property type="term" value="F:ubiquitin protein ligase activity"/>
    <property type="evidence" value="ECO:0007669"/>
    <property type="project" value="TreeGrafter"/>
</dbReference>
<sequence>FLVLDNALPYKGKYPPPLGHFDRNRLEIGKLDIAVSKILLPLLSNHYIAISAVIRHAPAKISLSSPLEIELHVFVLPKLFMSTTNKIDDLSGEMQYDPEAHLRSQFFNLLQLLEGVSVENVYRNSHRETERAKFHLEALYESIDVEHQQLPEAEAPAQLKCTLRPYQKQALHWLLCREKSIEEKPSDKDAKIDPEWERHRFPDREEYFYSNRSTLAFSLDVPYVKPKSCGGILGDEMGMGASLRLLDEFLLTEFQEKPSK</sequence>
<dbReference type="GO" id="GO:0005634">
    <property type="term" value="C:nucleus"/>
    <property type="evidence" value="ECO:0007669"/>
    <property type="project" value="TreeGrafter"/>
</dbReference>
<dbReference type="PANTHER" id="PTHR45865:SF1">
    <property type="entry name" value="E3 UBIQUITIN-PROTEIN LIGASE SHPRH"/>
    <property type="match status" value="1"/>
</dbReference>
<proteinExistence type="predicted"/>
<organism evidence="1 2">
    <name type="scientific">Beta vulgaris subsp. vulgaris</name>
    <name type="common">Beet</name>
    <dbReference type="NCBI Taxonomy" id="3555"/>
    <lineage>
        <taxon>Eukaryota</taxon>
        <taxon>Viridiplantae</taxon>
        <taxon>Streptophyta</taxon>
        <taxon>Embryophyta</taxon>
        <taxon>Tracheophyta</taxon>
        <taxon>Spermatophyta</taxon>
        <taxon>Magnoliopsida</taxon>
        <taxon>eudicotyledons</taxon>
        <taxon>Gunneridae</taxon>
        <taxon>Pentapetalae</taxon>
        <taxon>Caryophyllales</taxon>
        <taxon>Chenopodiaceae</taxon>
        <taxon>Betoideae</taxon>
        <taxon>Beta</taxon>
    </lineage>
</organism>
<dbReference type="EMBL" id="KQ097621">
    <property type="protein sequence ID" value="KMS93929.1"/>
    <property type="molecule type" value="Genomic_DNA"/>
</dbReference>
<protein>
    <submittedName>
        <fullName evidence="1">Uncharacterized protein</fullName>
    </submittedName>
</protein>
<dbReference type="OrthoDB" id="423559at2759"/>
<gene>
    <name evidence="1" type="ORF">BVRB_026500</name>
</gene>
<dbReference type="PANTHER" id="PTHR45865">
    <property type="entry name" value="E3 UBIQUITIN-PROTEIN LIGASE SHPRH FAMILY MEMBER"/>
    <property type="match status" value="1"/>
</dbReference>
<reference evidence="1 2" key="1">
    <citation type="journal article" date="2014" name="Nature">
        <title>The genome of the recently domesticated crop plant sugar beet (Beta vulgaris).</title>
        <authorList>
            <person name="Dohm J.C."/>
            <person name="Minoche A.E."/>
            <person name="Holtgrawe D."/>
            <person name="Capella-Gutierrez S."/>
            <person name="Zakrzewski F."/>
            <person name="Tafer H."/>
            <person name="Rupp O."/>
            <person name="Sorensen T.R."/>
            <person name="Stracke R."/>
            <person name="Reinhardt R."/>
            <person name="Goesmann A."/>
            <person name="Kraft T."/>
            <person name="Schulz B."/>
            <person name="Stadler P.F."/>
            <person name="Schmidt T."/>
            <person name="Gabaldon T."/>
            <person name="Lehrach H."/>
            <person name="Weisshaar B."/>
            <person name="Himmelbauer H."/>
        </authorList>
    </citation>
    <scope>NUCLEOTIDE SEQUENCE [LARGE SCALE GENOMIC DNA]</scope>
    <source>
        <tissue evidence="1">Taproot</tissue>
    </source>
</reference>
<keyword evidence="2" id="KW-1185">Reference proteome</keyword>